<feature type="domain" description="Thioredoxin" evidence="4">
    <location>
        <begin position="2"/>
        <end position="156"/>
    </location>
</feature>
<gene>
    <name evidence="5" type="ORF">IX53_03625</name>
</gene>
<dbReference type="Proteomes" id="UP000035159">
    <property type="component" value="Chromosome"/>
</dbReference>
<dbReference type="CDD" id="cd03018">
    <property type="entry name" value="PRX_AhpE_like"/>
    <property type="match status" value="1"/>
</dbReference>
<dbReference type="PANTHER" id="PTHR43110:SF1">
    <property type="entry name" value="THIOL PEROXIDASE"/>
    <property type="match status" value="1"/>
</dbReference>
<dbReference type="KEGG" id="kpf:IX53_03625"/>
<dbReference type="InterPro" id="IPR036249">
    <property type="entry name" value="Thioredoxin-like_sf"/>
</dbReference>
<dbReference type="OrthoDB" id="9812811at2"/>
<dbReference type="GO" id="GO:0016491">
    <property type="term" value="F:oxidoreductase activity"/>
    <property type="evidence" value="ECO:0007669"/>
    <property type="project" value="UniProtKB-KW"/>
</dbReference>
<keyword evidence="2" id="KW-0676">Redox-active center</keyword>
<dbReference type="InterPro" id="IPR000866">
    <property type="entry name" value="AhpC/TSA"/>
</dbReference>
<dbReference type="InterPro" id="IPR013766">
    <property type="entry name" value="Thioredoxin_domain"/>
</dbReference>
<dbReference type="InterPro" id="IPR050455">
    <property type="entry name" value="Tpx_Peroxidase_subfamily"/>
</dbReference>
<dbReference type="RefSeq" id="WP_047754200.1">
    <property type="nucleotide sequence ID" value="NZ_CAJUHA010000013.1"/>
</dbReference>
<protein>
    <submittedName>
        <fullName evidence="5">Alkyl hydroperoxide reductase</fullName>
    </submittedName>
</protein>
<evidence type="ECO:0000313" key="5">
    <source>
        <dbReference type="EMBL" id="AKI97065.1"/>
    </source>
</evidence>
<dbReference type="AlphaFoldDB" id="A0A0G2Z632"/>
<keyword evidence="1" id="KW-0560">Oxidoreductase</keyword>
<organism evidence="5 6">
    <name type="scientific">Kosmotoga pacifica</name>
    <dbReference type="NCBI Taxonomy" id="1330330"/>
    <lineage>
        <taxon>Bacteria</taxon>
        <taxon>Thermotogati</taxon>
        <taxon>Thermotogota</taxon>
        <taxon>Thermotogae</taxon>
        <taxon>Kosmotogales</taxon>
        <taxon>Kosmotogaceae</taxon>
        <taxon>Kosmotoga</taxon>
    </lineage>
</organism>
<dbReference type="Pfam" id="PF00578">
    <property type="entry name" value="AhpC-TSA"/>
    <property type="match status" value="1"/>
</dbReference>
<dbReference type="PROSITE" id="PS51352">
    <property type="entry name" value="THIOREDOXIN_2"/>
    <property type="match status" value="1"/>
</dbReference>
<dbReference type="PANTHER" id="PTHR43110">
    <property type="entry name" value="THIOL PEROXIDASE"/>
    <property type="match status" value="1"/>
</dbReference>
<evidence type="ECO:0000256" key="2">
    <source>
        <dbReference type="ARBA" id="ARBA00023284"/>
    </source>
</evidence>
<dbReference type="Gene3D" id="3.40.30.10">
    <property type="entry name" value="Glutaredoxin"/>
    <property type="match status" value="1"/>
</dbReference>
<keyword evidence="6" id="KW-1185">Reference proteome</keyword>
<dbReference type="PIRSF" id="PIRSF000239">
    <property type="entry name" value="AHPC"/>
    <property type="match status" value="1"/>
</dbReference>
<dbReference type="EMBL" id="CP011232">
    <property type="protein sequence ID" value="AKI97065.1"/>
    <property type="molecule type" value="Genomic_DNA"/>
</dbReference>
<evidence type="ECO:0000256" key="3">
    <source>
        <dbReference type="PIRSR" id="PIRSR000239-1"/>
    </source>
</evidence>
<proteinExistence type="predicted"/>
<reference evidence="5 6" key="1">
    <citation type="submission" date="2015-04" db="EMBL/GenBank/DDBJ databases">
        <title>Complete Genome Sequence of Kosmotoga pacifica SLHLJ1.</title>
        <authorList>
            <person name="Jiang L.J."/>
            <person name="Shao Z.Z."/>
            <person name="Jebbar M."/>
        </authorList>
    </citation>
    <scope>NUCLEOTIDE SEQUENCE [LARGE SCALE GENOMIC DNA]</scope>
    <source>
        <strain evidence="5 6">SLHLJ1</strain>
    </source>
</reference>
<evidence type="ECO:0000313" key="6">
    <source>
        <dbReference type="Proteomes" id="UP000035159"/>
    </source>
</evidence>
<sequence length="156" mass="17580">MLSTGDIAVDFELFNTELEKVKLSQFKGKKVVLVFYPGAFTSVCQKELCAFRDSITNFEKLDAVVLGISVDSPFVNKAFKEQNMISFELLSDYGREVSRMYGGVYKDFAGMEGYSASKRSVFVINPEGIITYSWATDNPGEEPDYERVFAEVEKLN</sequence>
<evidence type="ECO:0000259" key="4">
    <source>
        <dbReference type="PROSITE" id="PS51352"/>
    </source>
</evidence>
<dbReference type="InterPro" id="IPR024706">
    <property type="entry name" value="Peroxiredoxin_AhpC-typ"/>
</dbReference>
<dbReference type="STRING" id="1330330.IX53_03625"/>
<dbReference type="SUPFAM" id="SSF52833">
    <property type="entry name" value="Thioredoxin-like"/>
    <property type="match status" value="1"/>
</dbReference>
<feature type="active site" description="Cysteine sulfenic acid (-SOH) intermediate; for peroxidase activity" evidence="3">
    <location>
        <position position="44"/>
    </location>
</feature>
<name>A0A0G2Z632_9BACT</name>
<dbReference type="PATRIC" id="fig|1330330.3.peg.729"/>
<evidence type="ECO:0000256" key="1">
    <source>
        <dbReference type="ARBA" id="ARBA00023002"/>
    </source>
</evidence>
<accession>A0A0G2Z632</accession>
<dbReference type="GO" id="GO:0016209">
    <property type="term" value="F:antioxidant activity"/>
    <property type="evidence" value="ECO:0007669"/>
    <property type="project" value="InterPro"/>
</dbReference>